<name>A0A2P1EMP5_9VIRU</name>
<reference evidence="2" key="1">
    <citation type="submission" date="2018-01" db="EMBL/GenBank/DDBJ databases">
        <title>Testimony of 'menage a trois' revealed by the proteome of Megavirus virophage.</title>
        <authorList>
            <person name="Jeudy S."/>
            <person name="Bertaux L."/>
            <person name="Alempic J.-M."/>
            <person name="Lartigue A."/>
            <person name="Legendre M."/>
            <person name="Philippe N."/>
            <person name="Beucher L."/>
            <person name="Biondi E."/>
            <person name="Juul S."/>
            <person name="Turner D."/>
            <person name="Coute Y."/>
            <person name="Claverie J.-M."/>
            <person name="Abergel C."/>
        </authorList>
    </citation>
    <scope>NUCLEOTIDE SEQUENCE [LARGE SCALE GENOMIC DNA]</scope>
</reference>
<accession>A0A2P1EMP5</accession>
<proteinExistence type="predicted"/>
<organism evidence="1 2">
    <name type="scientific">Moumouvirus australiensis</name>
    <dbReference type="NCBI Taxonomy" id="2109587"/>
    <lineage>
        <taxon>Viruses</taxon>
        <taxon>Varidnaviria</taxon>
        <taxon>Bamfordvirae</taxon>
        <taxon>Nucleocytoviricota</taxon>
        <taxon>Megaviricetes</taxon>
        <taxon>Imitervirales</taxon>
        <taxon>Mimiviridae</taxon>
        <taxon>Megamimivirinae</taxon>
        <taxon>Moumouvirus</taxon>
        <taxon>Moumouvirus australiense</taxon>
    </lineage>
</organism>
<sequence>MNKNTFAVITVLFLFGVSIATPCPIGFTYDGGDCVLNKCDIDYDCPAQYNFGKCIEGLCGCLNNTGLVWDSSLDSLENRNTCRCPNGTRLFWNDEVPKCIPFGQCEEFWQCPQIYNQKQTVSCGILNDNITRDFNVCLCNYGYENIGFDKDCECISEKKQVWSNVHEGMICLFEQECTQNDHCNSNNCIIEVGQWLGTCEQDYSSANKLQIFYI</sequence>
<dbReference type="EMBL" id="MG807320">
    <property type="protein sequence ID" value="AVL95130.1"/>
    <property type="molecule type" value="Genomic_DNA"/>
</dbReference>
<evidence type="ECO:0000313" key="2">
    <source>
        <dbReference type="Proteomes" id="UP000289600"/>
    </source>
</evidence>
<evidence type="ECO:0008006" key="3">
    <source>
        <dbReference type="Google" id="ProtNLM"/>
    </source>
</evidence>
<gene>
    <name evidence="1" type="ORF">mc_743</name>
</gene>
<dbReference type="Proteomes" id="UP000289600">
    <property type="component" value="Segment"/>
</dbReference>
<protein>
    <recommendedName>
        <fullName evidence="3">EGF-like domain-containing protein</fullName>
    </recommendedName>
</protein>
<evidence type="ECO:0000313" key="1">
    <source>
        <dbReference type="EMBL" id="AVL95130.1"/>
    </source>
</evidence>
<keyword evidence="2" id="KW-1185">Reference proteome</keyword>